<accession>A0A0S4XPX7</accession>
<reference evidence="2" key="1">
    <citation type="submission" date="2015-11" db="EMBL/GenBank/DDBJ databases">
        <authorList>
            <person name="Zhang Y."/>
            <person name="Guo Z."/>
        </authorList>
    </citation>
    <scope>NUCLEOTIDE SEQUENCE</scope>
    <source>
        <strain evidence="2">BN30871</strain>
    </source>
</reference>
<evidence type="ECO:0000259" key="1">
    <source>
        <dbReference type="Pfam" id="PF13682"/>
    </source>
</evidence>
<dbReference type="AlphaFoldDB" id="A0A0S4XPX7"/>
<protein>
    <recommendedName>
        <fullName evidence="1">Chemoreceptor zinc-binding domain-containing protein</fullName>
    </recommendedName>
</protein>
<proteinExistence type="predicted"/>
<gene>
    <name evidence="2" type="ORF">BN3087_80012</name>
</gene>
<dbReference type="InterPro" id="IPR025991">
    <property type="entry name" value="Chemoreceptor_zinc-bind_dom"/>
</dbReference>
<evidence type="ECO:0000313" key="2">
    <source>
        <dbReference type="EMBL" id="CUV66363.1"/>
    </source>
</evidence>
<sequence length="151" mass="18252">MIKADTMSQLNQAKAAHLQWVQRAYMLMFGFEFEKDSIPIDSTQCIFGKWLYNECQELCLISDSAKDIVADIERLHLQLHNSYFEIYKIYFEEDKKRFFKKLFKKKKKSLNEDEVKIANEHYRNLENTSEYLVIKLSYLQKKLHNARRFHK</sequence>
<dbReference type="Pfam" id="PF13682">
    <property type="entry name" value="CZB"/>
    <property type="match status" value="1"/>
</dbReference>
<name>A0A0S4XPX7_9BACT</name>
<dbReference type="EMBL" id="FAXN01000084">
    <property type="protein sequence ID" value="CUV66363.1"/>
    <property type="molecule type" value="Genomic_DNA"/>
</dbReference>
<dbReference type="Gene3D" id="1.20.120.30">
    <property type="entry name" value="Aspartate receptor, ligand-binding domain"/>
    <property type="match status" value="1"/>
</dbReference>
<feature type="domain" description="Chemoreceptor zinc-binding" evidence="1">
    <location>
        <begin position="17"/>
        <end position="86"/>
    </location>
</feature>
<organism evidence="2">
    <name type="scientific">Sulfurovum sp. enrichment culture clone C5</name>
    <dbReference type="NCBI Taxonomy" id="497650"/>
    <lineage>
        <taxon>Bacteria</taxon>
        <taxon>Pseudomonadati</taxon>
        <taxon>Campylobacterota</taxon>
        <taxon>Epsilonproteobacteria</taxon>
        <taxon>Campylobacterales</taxon>
        <taxon>Sulfurovaceae</taxon>
        <taxon>Sulfurovum</taxon>
        <taxon>environmental samples</taxon>
    </lineage>
</organism>